<gene>
    <name evidence="3" type="ORF">PAUS00366_LOCUS14710</name>
</gene>
<dbReference type="Pfam" id="PF01636">
    <property type="entry name" value="APH"/>
    <property type="match status" value="1"/>
</dbReference>
<sequence length="643" mass="72597">MPSSSSSTSDPSMRQGHIELLENLPQSILKEINVLLEPHVGDDDDDIYINGNGNINGNINDTGSGNDCHGVVWKLRDIRAAKSAQQKVYILIFGKHKSKIATEDSSTRIKDDDDNDDNNKNNPASFPVLATTSNKCLVVNDATIKLPRENSQQLKLVLRIWQGGSQWWNLNRNEDPRILARAEVEGYRIAGRSIAIASEQRKETASGECERDCFVGLLKIPRVFHFSEGSRRNYSVQKPPQPQQPCWALLEYVGPDEDDRLAYSSRATTSDDHPKEHNPNQNGDKNINKNNSEYYGGPGVFRTINRSYLNGMIKTRTEFGFDEAHPRWGRVPVHQALEYSKIILNEVVLPLHRSSRRLFLDQKQEVPIATKTYLGMVEIFRKAWRDMSTSNYWHHHTDQKARSEENSQKGSDINSLLGAGRDHGDSRLAECLQRLKLVLDGLESRVDATILPPLDPVLVHMDLQPQNLIFCNPSASTNRSGTSNPPSRFPAVFSVLDWEDAAWADPRFDLILLCRKVCANREQANVIWSDYERALLVLASNNDVKNSSTTSIANHGGKGEIIEPNDKQQTRFLGSIELWLGLETVHSITTMLLQSLDLVNGGRNPWETKKDLWGKLQREFTRLDSYKIAQCMPNLYQHDGLGK</sequence>
<name>A0A7S4ANW8_9STRA</name>
<feature type="compositionally biased region" description="Basic and acidic residues" evidence="1">
    <location>
        <begin position="102"/>
        <end position="111"/>
    </location>
</feature>
<dbReference type="EMBL" id="HBIX01020953">
    <property type="protein sequence ID" value="CAE0721955.1"/>
    <property type="molecule type" value="Transcribed_RNA"/>
</dbReference>
<feature type="domain" description="Aminoglycoside phosphotransferase" evidence="2">
    <location>
        <begin position="426"/>
        <end position="521"/>
    </location>
</feature>
<accession>A0A7S4ANW8</accession>
<evidence type="ECO:0000256" key="1">
    <source>
        <dbReference type="SAM" id="MobiDB-lite"/>
    </source>
</evidence>
<proteinExistence type="predicted"/>
<dbReference type="InterPro" id="IPR011009">
    <property type="entry name" value="Kinase-like_dom_sf"/>
</dbReference>
<dbReference type="SUPFAM" id="SSF56112">
    <property type="entry name" value="Protein kinase-like (PK-like)"/>
    <property type="match status" value="1"/>
</dbReference>
<dbReference type="InterPro" id="IPR002575">
    <property type="entry name" value="Aminoglycoside_PTrfase"/>
</dbReference>
<feature type="region of interest" description="Disordered" evidence="1">
    <location>
        <begin position="102"/>
        <end position="126"/>
    </location>
</feature>
<feature type="region of interest" description="Disordered" evidence="1">
    <location>
        <begin position="266"/>
        <end position="292"/>
    </location>
</feature>
<feature type="compositionally biased region" description="Low complexity" evidence="1">
    <location>
        <begin position="279"/>
        <end position="291"/>
    </location>
</feature>
<organism evidence="3">
    <name type="scientific">Pseudo-nitzschia australis</name>
    <dbReference type="NCBI Taxonomy" id="44445"/>
    <lineage>
        <taxon>Eukaryota</taxon>
        <taxon>Sar</taxon>
        <taxon>Stramenopiles</taxon>
        <taxon>Ochrophyta</taxon>
        <taxon>Bacillariophyta</taxon>
        <taxon>Bacillariophyceae</taxon>
        <taxon>Bacillariophycidae</taxon>
        <taxon>Bacillariales</taxon>
        <taxon>Bacillariaceae</taxon>
        <taxon>Pseudo-nitzschia</taxon>
    </lineage>
</organism>
<protein>
    <recommendedName>
        <fullName evidence="2">Aminoglycoside phosphotransferase domain-containing protein</fullName>
    </recommendedName>
</protein>
<dbReference type="Gene3D" id="3.90.1200.10">
    <property type="match status" value="1"/>
</dbReference>
<evidence type="ECO:0000259" key="2">
    <source>
        <dbReference type="Pfam" id="PF01636"/>
    </source>
</evidence>
<evidence type="ECO:0000313" key="3">
    <source>
        <dbReference type="EMBL" id="CAE0721955.1"/>
    </source>
</evidence>
<dbReference type="AlphaFoldDB" id="A0A7S4ANW8"/>
<reference evidence="3" key="1">
    <citation type="submission" date="2021-01" db="EMBL/GenBank/DDBJ databases">
        <authorList>
            <person name="Corre E."/>
            <person name="Pelletier E."/>
            <person name="Niang G."/>
            <person name="Scheremetjew M."/>
            <person name="Finn R."/>
            <person name="Kale V."/>
            <person name="Holt S."/>
            <person name="Cochrane G."/>
            <person name="Meng A."/>
            <person name="Brown T."/>
            <person name="Cohen L."/>
        </authorList>
    </citation>
    <scope>NUCLEOTIDE SEQUENCE</scope>
    <source>
        <strain evidence="3">10249 10 AB</strain>
    </source>
</reference>
<feature type="compositionally biased region" description="Basic and acidic residues" evidence="1">
    <location>
        <begin position="269"/>
        <end position="278"/>
    </location>
</feature>